<evidence type="ECO:0000256" key="4">
    <source>
        <dbReference type="PROSITE-ProRule" id="PRU01161"/>
    </source>
</evidence>
<organism evidence="6 7">
    <name type="scientific">Labedaea rhizosphaerae</name>
    <dbReference type="NCBI Taxonomy" id="598644"/>
    <lineage>
        <taxon>Bacteria</taxon>
        <taxon>Bacillati</taxon>
        <taxon>Actinomycetota</taxon>
        <taxon>Actinomycetes</taxon>
        <taxon>Pseudonocardiales</taxon>
        <taxon>Pseudonocardiaceae</taxon>
        <taxon>Labedaea</taxon>
    </lineage>
</organism>
<evidence type="ECO:0000256" key="3">
    <source>
        <dbReference type="ARBA" id="ARBA00023098"/>
    </source>
</evidence>
<dbReference type="PANTHER" id="PTHR14226:SF29">
    <property type="entry name" value="NEUROPATHY TARGET ESTERASE SWS"/>
    <property type="match status" value="1"/>
</dbReference>
<dbReference type="Proteomes" id="UP000295444">
    <property type="component" value="Unassembled WGS sequence"/>
</dbReference>
<dbReference type="Pfam" id="PF01734">
    <property type="entry name" value="Patatin"/>
    <property type="match status" value="1"/>
</dbReference>
<feature type="short sequence motif" description="DGA/G" evidence="4">
    <location>
        <begin position="170"/>
        <end position="172"/>
    </location>
</feature>
<feature type="active site" description="Nucleophile" evidence="4">
    <location>
        <position position="46"/>
    </location>
</feature>
<reference evidence="6 7" key="1">
    <citation type="submission" date="2019-03" db="EMBL/GenBank/DDBJ databases">
        <title>Genomic Encyclopedia of Type Strains, Phase IV (KMG-IV): sequencing the most valuable type-strain genomes for metagenomic binning, comparative biology and taxonomic classification.</title>
        <authorList>
            <person name="Goeker M."/>
        </authorList>
    </citation>
    <scope>NUCLEOTIDE SEQUENCE [LARGE SCALE GENOMIC DNA]</scope>
    <source>
        <strain evidence="6 7">DSM 45361</strain>
    </source>
</reference>
<dbReference type="PANTHER" id="PTHR14226">
    <property type="entry name" value="NEUROPATHY TARGET ESTERASE/SWISS CHEESE D.MELANOGASTER"/>
    <property type="match status" value="1"/>
</dbReference>
<keyword evidence="2 4" id="KW-0442">Lipid degradation</keyword>
<name>A0A4R6RY25_LABRH</name>
<evidence type="ECO:0000259" key="5">
    <source>
        <dbReference type="PROSITE" id="PS51635"/>
    </source>
</evidence>
<keyword evidence="3 4" id="KW-0443">Lipid metabolism</keyword>
<feature type="domain" description="PNPLA" evidence="5">
    <location>
        <begin position="13"/>
        <end position="183"/>
    </location>
</feature>
<protein>
    <submittedName>
        <fullName evidence="6">NTE family protein</fullName>
    </submittedName>
</protein>
<evidence type="ECO:0000256" key="1">
    <source>
        <dbReference type="ARBA" id="ARBA00022801"/>
    </source>
</evidence>
<dbReference type="EMBL" id="SNXZ01000008">
    <property type="protein sequence ID" value="TDP92012.1"/>
    <property type="molecule type" value="Genomic_DNA"/>
</dbReference>
<gene>
    <name evidence="6" type="ORF">EV186_108225</name>
</gene>
<feature type="short sequence motif" description="GXSXG" evidence="4">
    <location>
        <begin position="44"/>
        <end position="48"/>
    </location>
</feature>
<sequence length="291" mass="29950">MTPVLELPRPVGFVLGGGGSLGASQVGMLRALAEHGVTPDLVTGTSVGSLNGAVLARAGEIPVERLSAIWTSMTRRAVFPGGPLAQAVTLRKSRTHLFTSVGLGALVDEVLGSDTTFDDCAIPLGVVAMDVATTQAVLLREGPLKPAVLASAAIPGIYPPVELGDGLYYDGGVVANVPMRQAVAMGAKSLVVLDCAFPSRLPAAPRTIAEVVFMVAMVAMRQQAVLEAPAIAAELPVVYLPGPPLIRVSPLDFTHTAELLGEAYVAASAFLHDLRVSGPGLYQQAGATVND</sequence>
<dbReference type="AlphaFoldDB" id="A0A4R6RY25"/>
<evidence type="ECO:0000313" key="6">
    <source>
        <dbReference type="EMBL" id="TDP92012.1"/>
    </source>
</evidence>
<evidence type="ECO:0000256" key="2">
    <source>
        <dbReference type="ARBA" id="ARBA00022963"/>
    </source>
</evidence>
<dbReference type="InterPro" id="IPR002641">
    <property type="entry name" value="PNPLA_dom"/>
</dbReference>
<keyword evidence="1 4" id="KW-0378">Hydrolase</keyword>
<accession>A0A4R6RY25</accession>
<keyword evidence="7" id="KW-1185">Reference proteome</keyword>
<dbReference type="InterPro" id="IPR016035">
    <property type="entry name" value="Acyl_Trfase/lysoPLipase"/>
</dbReference>
<dbReference type="Gene3D" id="3.40.1090.10">
    <property type="entry name" value="Cytosolic phospholipase A2 catalytic domain"/>
    <property type="match status" value="2"/>
</dbReference>
<comment type="caution">
    <text evidence="6">The sequence shown here is derived from an EMBL/GenBank/DDBJ whole genome shotgun (WGS) entry which is preliminary data.</text>
</comment>
<feature type="active site" description="Proton acceptor" evidence="4">
    <location>
        <position position="170"/>
    </location>
</feature>
<dbReference type="GO" id="GO:0016787">
    <property type="term" value="F:hydrolase activity"/>
    <property type="evidence" value="ECO:0007669"/>
    <property type="project" value="UniProtKB-UniRule"/>
</dbReference>
<proteinExistence type="predicted"/>
<dbReference type="GO" id="GO:0016042">
    <property type="term" value="P:lipid catabolic process"/>
    <property type="evidence" value="ECO:0007669"/>
    <property type="project" value="UniProtKB-UniRule"/>
</dbReference>
<evidence type="ECO:0000313" key="7">
    <source>
        <dbReference type="Proteomes" id="UP000295444"/>
    </source>
</evidence>
<dbReference type="PROSITE" id="PS51635">
    <property type="entry name" value="PNPLA"/>
    <property type="match status" value="1"/>
</dbReference>
<feature type="short sequence motif" description="GXGXXG" evidence="4">
    <location>
        <begin position="17"/>
        <end position="22"/>
    </location>
</feature>
<dbReference type="InterPro" id="IPR050301">
    <property type="entry name" value="NTE"/>
</dbReference>
<dbReference type="SUPFAM" id="SSF52151">
    <property type="entry name" value="FabD/lysophospholipase-like"/>
    <property type="match status" value="1"/>
</dbReference>